<comment type="subcellular location">
    <subcellularLocation>
        <location evidence="7">Cell membrane</location>
        <topology evidence="7">Single-pass type II membrane protein</topology>
    </subcellularLocation>
    <text evidence="7">Localizes to the division septum where it forms a ring structure.</text>
</comment>
<keyword evidence="6 7" id="KW-0131">Cell cycle</keyword>
<dbReference type="GO" id="GO:0005886">
    <property type="term" value="C:plasma membrane"/>
    <property type="evidence" value="ECO:0007669"/>
    <property type="project" value="UniProtKB-SubCell"/>
</dbReference>
<feature type="region of interest" description="Disordered" evidence="10">
    <location>
        <begin position="123"/>
        <end position="155"/>
    </location>
</feature>
<feature type="coiled-coil region" evidence="9">
    <location>
        <begin position="68"/>
        <end position="95"/>
    </location>
</feature>
<gene>
    <name evidence="7 11" type="primary">ftsL</name>
    <name evidence="11" type="ORF">FPZ49_12760</name>
</gene>
<comment type="similarity">
    <text evidence="7">Belongs to the FtsL family.</text>
</comment>
<dbReference type="InterPro" id="IPR011922">
    <property type="entry name" value="Cell_div_FtsL"/>
</dbReference>
<sequence>MPAYMHGSLAVEQRTTTKNQVKVNLNEPSKPAVRAKVGLPVQEKLLYLFTVAICVVVAGLIIWRYAQIYEMNTNIMKIEQQLKKLEAENSVLKRKVETLSSPERFEQEAKKYGYTVPDEKQIKAAGPAKTNAPGTGSQGIAPGSTASAKKTKEQP</sequence>
<evidence type="ECO:0000256" key="5">
    <source>
        <dbReference type="ARBA" id="ARBA00023136"/>
    </source>
</evidence>
<dbReference type="InterPro" id="IPR007060">
    <property type="entry name" value="FtsL/DivIC"/>
</dbReference>
<keyword evidence="12" id="KW-1185">Reference proteome</keyword>
<evidence type="ECO:0000256" key="4">
    <source>
        <dbReference type="ARBA" id="ARBA00022989"/>
    </source>
</evidence>
<dbReference type="Proteomes" id="UP000317036">
    <property type="component" value="Unassembled WGS sequence"/>
</dbReference>
<name>A0A559KBX8_9BACL</name>
<organism evidence="11 12">
    <name type="scientific">Paenibacillus cremeus</name>
    <dbReference type="NCBI Taxonomy" id="2163881"/>
    <lineage>
        <taxon>Bacteria</taxon>
        <taxon>Bacillati</taxon>
        <taxon>Bacillota</taxon>
        <taxon>Bacilli</taxon>
        <taxon>Bacillales</taxon>
        <taxon>Paenibacillaceae</taxon>
        <taxon>Paenibacillus</taxon>
    </lineage>
</organism>
<evidence type="ECO:0000256" key="8">
    <source>
        <dbReference type="NCBIfam" id="TIGR02209"/>
    </source>
</evidence>
<keyword evidence="4 7" id="KW-1133">Transmembrane helix</keyword>
<evidence type="ECO:0000256" key="10">
    <source>
        <dbReference type="SAM" id="MobiDB-lite"/>
    </source>
</evidence>
<dbReference type="HAMAP" id="MF_00910">
    <property type="entry name" value="FtsL"/>
    <property type="match status" value="1"/>
</dbReference>
<dbReference type="OrthoDB" id="2988583at2"/>
<comment type="function">
    <text evidence="7">Essential cell division protein.</text>
</comment>
<dbReference type="GO" id="GO:0032153">
    <property type="term" value="C:cell division site"/>
    <property type="evidence" value="ECO:0007669"/>
    <property type="project" value="UniProtKB-UniRule"/>
</dbReference>
<evidence type="ECO:0000256" key="2">
    <source>
        <dbReference type="ARBA" id="ARBA00022618"/>
    </source>
</evidence>
<keyword evidence="2 7" id="KW-0132">Cell division</keyword>
<keyword evidence="5 7" id="KW-0472">Membrane</keyword>
<evidence type="ECO:0000256" key="6">
    <source>
        <dbReference type="ARBA" id="ARBA00023306"/>
    </source>
</evidence>
<reference evidence="11 12" key="1">
    <citation type="submission" date="2019-07" db="EMBL/GenBank/DDBJ databases">
        <authorList>
            <person name="Kim J."/>
        </authorList>
    </citation>
    <scope>NUCLEOTIDE SEQUENCE [LARGE SCALE GENOMIC DNA]</scope>
    <source>
        <strain evidence="11 12">JC52</strain>
    </source>
</reference>
<dbReference type="Pfam" id="PF04977">
    <property type="entry name" value="DivIC"/>
    <property type="match status" value="1"/>
</dbReference>
<keyword evidence="1 7" id="KW-1003">Cell membrane</keyword>
<accession>A0A559KBX8</accession>
<evidence type="ECO:0000256" key="3">
    <source>
        <dbReference type="ARBA" id="ARBA00022692"/>
    </source>
</evidence>
<evidence type="ECO:0000256" key="7">
    <source>
        <dbReference type="HAMAP-Rule" id="MF_00910"/>
    </source>
</evidence>
<evidence type="ECO:0000313" key="12">
    <source>
        <dbReference type="Proteomes" id="UP000317036"/>
    </source>
</evidence>
<dbReference type="RefSeq" id="WP_144847186.1">
    <property type="nucleotide sequence ID" value="NZ_VNJI01000013.1"/>
</dbReference>
<evidence type="ECO:0000313" key="11">
    <source>
        <dbReference type="EMBL" id="TVY09603.1"/>
    </source>
</evidence>
<dbReference type="GO" id="GO:0043093">
    <property type="term" value="P:FtsZ-dependent cytokinesis"/>
    <property type="evidence" value="ECO:0007669"/>
    <property type="project" value="UniProtKB-UniRule"/>
</dbReference>
<comment type="caution">
    <text evidence="11">The sequence shown here is derived from an EMBL/GenBank/DDBJ whole genome shotgun (WGS) entry which is preliminary data.</text>
</comment>
<evidence type="ECO:0000256" key="1">
    <source>
        <dbReference type="ARBA" id="ARBA00022475"/>
    </source>
</evidence>
<dbReference type="EMBL" id="VNJI01000013">
    <property type="protein sequence ID" value="TVY09603.1"/>
    <property type="molecule type" value="Genomic_DNA"/>
</dbReference>
<dbReference type="AlphaFoldDB" id="A0A559KBX8"/>
<protein>
    <recommendedName>
        <fullName evidence="7 8">Cell division protein FtsL</fullName>
    </recommendedName>
</protein>
<proteinExistence type="inferred from homology"/>
<feature type="transmembrane region" description="Helical" evidence="7">
    <location>
        <begin position="45"/>
        <end position="66"/>
    </location>
</feature>
<keyword evidence="9" id="KW-0175">Coiled coil</keyword>
<evidence type="ECO:0000256" key="9">
    <source>
        <dbReference type="SAM" id="Coils"/>
    </source>
</evidence>
<keyword evidence="3 7" id="KW-0812">Transmembrane</keyword>
<dbReference type="NCBIfam" id="TIGR02209">
    <property type="entry name" value="ftsL_broad"/>
    <property type="match status" value="1"/>
</dbReference>